<feature type="domain" description="TLDc" evidence="6">
    <location>
        <begin position="347"/>
        <end position="551"/>
    </location>
</feature>
<dbReference type="GO" id="GO:0005739">
    <property type="term" value="C:mitochondrion"/>
    <property type="evidence" value="ECO:0007669"/>
    <property type="project" value="UniProtKB-SubCell"/>
</dbReference>
<dbReference type="SMART" id="SM00584">
    <property type="entry name" value="TLDc"/>
    <property type="match status" value="1"/>
</dbReference>
<accession>A0A8J9T7N6</accession>
<feature type="compositionally biased region" description="Low complexity" evidence="5">
    <location>
        <begin position="573"/>
        <end position="591"/>
    </location>
</feature>
<feature type="compositionally biased region" description="Low complexity" evidence="5">
    <location>
        <begin position="21"/>
        <end position="30"/>
    </location>
</feature>
<dbReference type="PROSITE" id="PS51886">
    <property type="entry name" value="TLDC"/>
    <property type="match status" value="1"/>
</dbReference>
<name>A0A8J9T7N6_PHATR</name>
<dbReference type="AlphaFoldDB" id="A0A8J9T7N6"/>
<evidence type="ECO:0000256" key="2">
    <source>
        <dbReference type="ARBA" id="ARBA00009540"/>
    </source>
</evidence>
<evidence type="ECO:0000256" key="4">
    <source>
        <dbReference type="ARBA" id="ARBA00040604"/>
    </source>
</evidence>
<feature type="compositionally biased region" description="Basic and acidic residues" evidence="5">
    <location>
        <begin position="152"/>
        <end position="164"/>
    </location>
</feature>
<feature type="region of interest" description="Disordered" evidence="5">
    <location>
        <begin position="135"/>
        <end position="284"/>
    </location>
</feature>
<feature type="compositionally biased region" description="Basic and acidic residues" evidence="5">
    <location>
        <begin position="180"/>
        <end position="192"/>
    </location>
</feature>
<evidence type="ECO:0000256" key="3">
    <source>
        <dbReference type="ARBA" id="ARBA00023128"/>
    </source>
</evidence>
<dbReference type="PANTHER" id="PTHR23354:SF62">
    <property type="entry name" value="MUSTARD, ISOFORM V"/>
    <property type="match status" value="1"/>
</dbReference>
<protein>
    <recommendedName>
        <fullName evidence="4">Oxidation resistance protein 1</fullName>
    </recommendedName>
</protein>
<evidence type="ECO:0000256" key="5">
    <source>
        <dbReference type="SAM" id="MobiDB-lite"/>
    </source>
</evidence>
<evidence type="ECO:0000256" key="1">
    <source>
        <dbReference type="ARBA" id="ARBA00004173"/>
    </source>
</evidence>
<organism evidence="7">
    <name type="scientific">Phaeodactylum tricornutum</name>
    <name type="common">Diatom</name>
    <dbReference type="NCBI Taxonomy" id="2850"/>
    <lineage>
        <taxon>Eukaryota</taxon>
        <taxon>Sar</taxon>
        <taxon>Stramenopiles</taxon>
        <taxon>Ochrophyta</taxon>
        <taxon>Bacillariophyta</taxon>
        <taxon>Bacillariophyceae</taxon>
        <taxon>Bacillariophycidae</taxon>
        <taxon>Naviculales</taxon>
        <taxon>Phaeodactylaceae</taxon>
        <taxon>Phaeodactylum</taxon>
    </lineage>
</organism>
<evidence type="ECO:0000313" key="7">
    <source>
        <dbReference type="EMBL" id="CAG9285040.1"/>
    </source>
</evidence>
<sequence>MNGTHPLPPKRMATDDLMAGTTASSQTRTRTSSHHRKASFSPEEEFFLRGLLLDDHPDPHTKPLNGNHDAHAELVLNDDILFSVPLPPLPPKGSLVPTCSSSSGAVPPKARRPSTLGLWKAHQYGVSPVALARKGALTFPPPPKLDQLIHPQRKEDLERDHSGTDDEEIEYDGSSDSDQDEHLEQSTRRLDGNDTVGNAHRPSTRALRKPGQEGDSSSKMTHKSALTFHPPPKLDELIQTLRKEDLERDREEKRGEGGVDDVSSIPSDQEVRKPDKDDLSECSSWDETEHVQHYNTWRVLDDEYAKDFGFDFSESVLAEDDFEDNDDQKNNFLILGTSAEDVSAHPQVLSPPLMDSLMTFLPQNLQDTNFWLKFSLVRDGAALSTLKTYCRASSYTILAIETPRGEVFGSFTSSPWQTHRSYYGNAPSFVWKMRHSRRTPCVSLYDQAQLESTIDVYAYEGSDEYIQACKHDSLALGGDERHAPTSMCSDLSDDDTASPRKNNGFAIALEEDLLRGTTSPCNTFASPSLCGSHRDRTQLFEVANVEVWTFTSCRDVSMAERLEMTRYFATESSRGSLLSSPGSSTYDSGTPQFSSRDLIQERFYQRVGHDPASEERRQRWQYANMMGGVGTTNRGMGSTPRFGYSS</sequence>
<reference evidence="7" key="1">
    <citation type="submission" date="2022-02" db="EMBL/GenBank/DDBJ databases">
        <authorList>
            <person name="Giguere J D."/>
        </authorList>
    </citation>
    <scope>NUCLEOTIDE SEQUENCE</scope>
    <source>
        <strain evidence="7">CCAP 1055/1</strain>
    </source>
</reference>
<feature type="region of interest" description="Disordered" evidence="5">
    <location>
        <begin position="1"/>
        <end position="41"/>
    </location>
</feature>
<keyword evidence="3" id="KW-0496">Mitochondrion</keyword>
<dbReference type="EMBL" id="OU594943">
    <property type="protein sequence ID" value="CAG9285040.1"/>
    <property type="molecule type" value="Genomic_DNA"/>
</dbReference>
<comment type="similarity">
    <text evidence="2">Belongs to the OXR1 family.</text>
</comment>
<feature type="compositionally biased region" description="Basic and acidic residues" evidence="5">
    <location>
        <begin position="232"/>
        <end position="257"/>
    </location>
</feature>
<dbReference type="PANTHER" id="PTHR23354">
    <property type="entry name" value="NUCLEOLAR PROTEIN 7/ESTROGEN RECEPTOR COACTIVATOR-RELATED"/>
    <property type="match status" value="1"/>
</dbReference>
<comment type="subcellular location">
    <subcellularLocation>
        <location evidence="1">Mitochondrion</location>
    </subcellularLocation>
</comment>
<proteinExistence type="inferred from homology"/>
<gene>
    <name evidence="7" type="ORF">PTTT1_LOCUS27770</name>
</gene>
<dbReference type="Pfam" id="PF07534">
    <property type="entry name" value="TLD"/>
    <property type="match status" value="1"/>
</dbReference>
<feature type="compositionally biased region" description="Basic and acidic residues" evidence="5">
    <location>
        <begin position="269"/>
        <end position="279"/>
    </location>
</feature>
<dbReference type="Proteomes" id="UP000836788">
    <property type="component" value="Chromosome 2"/>
</dbReference>
<feature type="region of interest" description="Disordered" evidence="5">
    <location>
        <begin position="573"/>
        <end position="592"/>
    </location>
</feature>
<feature type="compositionally biased region" description="Acidic residues" evidence="5">
    <location>
        <begin position="165"/>
        <end position="179"/>
    </location>
</feature>
<evidence type="ECO:0000259" key="6">
    <source>
        <dbReference type="PROSITE" id="PS51886"/>
    </source>
</evidence>
<dbReference type="InterPro" id="IPR006571">
    <property type="entry name" value="TLDc_dom"/>
</dbReference>